<dbReference type="AlphaFoldDB" id="A0A2T0R617"/>
<sequence length="255" mass="26933">MDDAEDRDVPDTDDRPPRRLRWGVWVLAVAALLQPVVLAVAVLNVLSGSLDARYFSVYSTGADGTQTVTLQPGITFWQRWSVITFTVPADRAVLGPTAVVVALAVVHLVGRRPLPRGVRWTAVAAAGLSSLLALASVVVLLLLQSRPEDETGYYSSRSTLVDVGAPAAAVGLAVVFAVLAAVVLLGPVAPAPPPGPEPRSEPRPEPRPEPDVDPVEEPGPDPAQVGVAPEPPGREPVPAGLPTPSPEEYAWYRRP</sequence>
<organism evidence="3 4">
    <name type="scientific">Kineococcus rhizosphaerae</name>
    <dbReference type="NCBI Taxonomy" id="559628"/>
    <lineage>
        <taxon>Bacteria</taxon>
        <taxon>Bacillati</taxon>
        <taxon>Actinomycetota</taxon>
        <taxon>Actinomycetes</taxon>
        <taxon>Kineosporiales</taxon>
        <taxon>Kineosporiaceae</taxon>
        <taxon>Kineococcus</taxon>
    </lineage>
</organism>
<evidence type="ECO:0000256" key="2">
    <source>
        <dbReference type="SAM" id="Phobius"/>
    </source>
</evidence>
<dbReference type="RefSeq" id="WP_106208740.1">
    <property type="nucleotide sequence ID" value="NZ_PVZF01000003.1"/>
</dbReference>
<dbReference type="EMBL" id="PVZF01000003">
    <property type="protein sequence ID" value="PRY16615.1"/>
    <property type="molecule type" value="Genomic_DNA"/>
</dbReference>
<name>A0A2T0R617_9ACTN</name>
<keyword evidence="2" id="KW-0812">Transmembrane</keyword>
<feature type="compositionally biased region" description="Basic and acidic residues" evidence="1">
    <location>
        <begin position="198"/>
        <end position="210"/>
    </location>
</feature>
<gene>
    <name evidence="3" type="ORF">CLV37_10346</name>
</gene>
<feature type="compositionally biased region" description="Pro residues" evidence="1">
    <location>
        <begin position="229"/>
        <end position="245"/>
    </location>
</feature>
<proteinExistence type="predicted"/>
<dbReference type="Proteomes" id="UP000238083">
    <property type="component" value="Unassembled WGS sequence"/>
</dbReference>
<evidence type="ECO:0000313" key="3">
    <source>
        <dbReference type="EMBL" id="PRY16615.1"/>
    </source>
</evidence>
<feature type="transmembrane region" description="Helical" evidence="2">
    <location>
        <begin position="122"/>
        <end position="143"/>
    </location>
</feature>
<keyword evidence="2" id="KW-0472">Membrane</keyword>
<comment type="caution">
    <text evidence="3">The sequence shown here is derived from an EMBL/GenBank/DDBJ whole genome shotgun (WGS) entry which is preliminary data.</text>
</comment>
<feature type="region of interest" description="Disordered" evidence="1">
    <location>
        <begin position="189"/>
        <end position="255"/>
    </location>
</feature>
<feature type="transmembrane region" description="Helical" evidence="2">
    <location>
        <begin position="24"/>
        <end position="46"/>
    </location>
</feature>
<reference evidence="3 4" key="1">
    <citation type="submission" date="2018-03" db="EMBL/GenBank/DDBJ databases">
        <title>Genomic Encyclopedia of Archaeal and Bacterial Type Strains, Phase II (KMG-II): from individual species to whole genera.</title>
        <authorList>
            <person name="Goeker M."/>
        </authorList>
    </citation>
    <scope>NUCLEOTIDE SEQUENCE [LARGE SCALE GENOMIC DNA]</scope>
    <source>
        <strain evidence="3 4">DSM 19711</strain>
    </source>
</reference>
<feature type="transmembrane region" description="Helical" evidence="2">
    <location>
        <begin position="163"/>
        <end position="185"/>
    </location>
</feature>
<protein>
    <submittedName>
        <fullName evidence="3">Uncharacterized protein</fullName>
    </submittedName>
</protein>
<evidence type="ECO:0000313" key="4">
    <source>
        <dbReference type="Proteomes" id="UP000238083"/>
    </source>
</evidence>
<keyword evidence="2" id="KW-1133">Transmembrane helix</keyword>
<evidence type="ECO:0000256" key="1">
    <source>
        <dbReference type="SAM" id="MobiDB-lite"/>
    </source>
</evidence>
<dbReference type="OrthoDB" id="10012525at2"/>
<feature type="transmembrane region" description="Helical" evidence="2">
    <location>
        <begin position="92"/>
        <end position="110"/>
    </location>
</feature>
<accession>A0A2T0R617</accession>
<keyword evidence="4" id="KW-1185">Reference proteome</keyword>